<keyword evidence="4" id="KW-0563">Paired box</keyword>
<reference evidence="16" key="1">
    <citation type="submission" date="2016-04" db="UniProtKB">
        <authorList>
            <consortium name="WormBaseParasite"/>
        </authorList>
    </citation>
    <scope>IDENTIFICATION</scope>
</reference>
<feature type="region of interest" description="Disordered" evidence="11">
    <location>
        <begin position="276"/>
        <end position="308"/>
    </location>
</feature>
<evidence type="ECO:0000256" key="4">
    <source>
        <dbReference type="ARBA" id="ARBA00022724"/>
    </source>
</evidence>
<evidence type="ECO:0000256" key="9">
    <source>
        <dbReference type="PROSITE-ProRule" id="PRU00108"/>
    </source>
</evidence>
<dbReference type="Proteomes" id="UP000267096">
    <property type="component" value="Unassembled WGS sequence"/>
</dbReference>
<evidence type="ECO:0000256" key="8">
    <source>
        <dbReference type="ARBA" id="ARBA00023242"/>
    </source>
</evidence>
<dbReference type="WBParaSite" id="ASIM_0001116701-mRNA-1">
    <property type="protein sequence ID" value="ASIM_0001116701-mRNA-1"/>
    <property type="gene ID" value="ASIM_0001116701"/>
</dbReference>
<evidence type="ECO:0000259" key="13">
    <source>
        <dbReference type="PROSITE" id="PS51057"/>
    </source>
</evidence>
<keyword evidence="6 9" id="KW-0238">DNA-binding</keyword>
<organism evidence="16">
    <name type="scientific">Anisakis simplex</name>
    <name type="common">Herring worm</name>
    <dbReference type="NCBI Taxonomy" id="6269"/>
    <lineage>
        <taxon>Eukaryota</taxon>
        <taxon>Metazoa</taxon>
        <taxon>Ecdysozoa</taxon>
        <taxon>Nematoda</taxon>
        <taxon>Chromadorea</taxon>
        <taxon>Rhabditida</taxon>
        <taxon>Spirurina</taxon>
        <taxon>Ascaridomorpha</taxon>
        <taxon>Ascaridoidea</taxon>
        <taxon>Anisakidae</taxon>
        <taxon>Anisakis</taxon>
        <taxon>Anisakis simplex complex</taxon>
    </lineage>
</organism>
<dbReference type="GO" id="GO:0005634">
    <property type="term" value="C:nucleus"/>
    <property type="evidence" value="ECO:0007669"/>
    <property type="project" value="UniProtKB-SubCell"/>
</dbReference>
<dbReference type="InterPro" id="IPR001523">
    <property type="entry name" value="Paired_dom"/>
</dbReference>
<evidence type="ECO:0000313" key="14">
    <source>
        <dbReference type="EMBL" id="VDK43529.1"/>
    </source>
</evidence>
<sequence length="716" mass="80682">MNDLGNRHDDKRVFRRGTVDNVSVLSWESTAIMIRLESCIVNRSMTITGKESNGAIAMGESKTISFTNIMGQGRVNQLGGVFINGRPLPQHVRVKIIEMASNGIKPCHISRQLRVSHGAVSKILNRYAETGSISPGQIGGYPRSRLAIQAVEKHILALKAEQPNLCASELRARLIEQEICSRENAPTVSSINRHIRTKHLQSPPSKSSERRSKLSHSIENILGISYGKPAFNSSALQLKYSTFFIIYDSACLLYRNCLSETFGCCNMEAVDESKLETPEASSSDDDDSSVVHVDDGTDSVSKKARRNRTSFTAEQLDALENAFRANTYPDQEERERIAHTTKLSEEKIMTWFSNRRARCRKNLAIAPTNTFILPPLAQVPTTQMDLYKLPSNFTSSLQTPLMTMFPQPMAFFQPLTISPQAMKLQEQHSPIMESRTLSTVRQDKDICLGNNCPPDGLSWITCLHGICLRTERPRLRAHCANHFQGKINQLGGLFINGRPLPQHIRMKIIEMANQGIKPCHISRQLRVSHGCVSKILYRYAETGSVSPGQVDIYLDLIILDPFSRMLRCRKIKLAVEERIKRLHHEHPSMHASQIREHLIEQRICAPINAPTLTAIQKLIRGAKSKLLSCRANHGMSSLKHSIEEILSYGNEHRMREENPSNDSANARIRRNRTSFSHEQLELLEAAFNDNTYPDQKIRQRIAEATKLDEGKIQVMA</sequence>
<dbReference type="Pfam" id="PF00046">
    <property type="entry name" value="Homeodomain"/>
    <property type="match status" value="2"/>
</dbReference>
<feature type="domain" description="Homeobox" evidence="12">
    <location>
        <begin position="302"/>
        <end position="362"/>
    </location>
</feature>
<dbReference type="PROSITE" id="PS51057">
    <property type="entry name" value="PAIRED_2"/>
    <property type="match status" value="2"/>
</dbReference>
<reference evidence="14 15" key="2">
    <citation type="submission" date="2018-11" db="EMBL/GenBank/DDBJ databases">
        <authorList>
            <consortium name="Pathogen Informatics"/>
        </authorList>
    </citation>
    <scope>NUCLEOTIDE SEQUENCE [LARGE SCALE GENOMIC DNA]</scope>
</reference>
<keyword evidence="9 10" id="KW-0371">Homeobox</keyword>
<evidence type="ECO:0000256" key="6">
    <source>
        <dbReference type="ARBA" id="ARBA00023125"/>
    </source>
</evidence>
<dbReference type="PROSITE" id="PS50071">
    <property type="entry name" value="HOMEOBOX_2"/>
    <property type="match status" value="2"/>
</dbReference>
<dbReference type="SMART" id="SM00351">
    <property type="entry name" value="PAX"/>
    <property type="match status" value="2"/>
</dbReference>
<dbReference type="GO" id="GO:0000981">
    <property type="term" value="F:DNA-binding transcription factor activity, RNA polymerase II-specific"/>
    <property type="evidence" value="ECO:0007669"/>
    <property type="project" value="TreeGrafter"/>
</dbReference>
<dbReference type="OrthoDB" id="3225452at2759"/>
<dbReference type="SUPFAM" id="SSF46689">
    <property type="entry name" value="Homeodomain-like"/>
    <property type="match status" value="4"/>
</dbReference>
<evidence type="ECO:0000313" key="16">
    <source>
        <dbReference type="WBParaSite" id="ASIM_0001116701-mRNA-1"/>
    </source>
</evidence>
<dbReference type="InterPro" id="IPR001356">
    <property type="entry name" value="HD"/>
</dbReference>
<accession>A0A158PN68</accession>
<dbReference type="InterPro" id="IPR036388">
    <property type="entry name" value="WH-like_DNA-bd_sf"/>
</dbReference>
<feature type="DNA-binding region" description="Homeobox" evidence="9">
    <location>
        <begin position="304"/>
        <end position="363"/>
    </location>
</feature>
<dbReference type="PANTHER" id="PTHR45636">
    <property type="entry name" value="PAIRED BOX PROTEIN PAX-6-RELATED-RELATED"/>
    <property type="match status" value="1"/>
</dbReference>
<keyword evidence="3" id="KW-0217">Developmental protein</keyword>
<dbReference type="InterPro" id="IPR009057">
    <property type="entry name" value="Homeodomain-like_sf"/>
</dbReference>
<evidence type="ECO:0000256" key="10">
    <source>
        <dbReference type="RuleBase" id="RU000682"/>
    </source>
</evidence>
<evidence type="ECO:0000256" key="2">
    <source>
        <dbReference type="ARBA" id="ARBA00005733"/>
    </source>
</evidence>
<dbReference type="Gene3D" id="1.10.10.10">
    <property type="entry name" value="Winged helix-like DNA-binding domain superfamily/Winged helix DNA-binding domain"/>
    <property type="match status" value="4"/>
</dbReference>
<dbReference type="SMART" id="SM00389">
    <property type="entry name" value="HOX"/>
    <property type="match status" value="2"/>
</dbReference>
<evidence type="ECO:0000256" key="1">
    <source>
        <dbReference type="ARBA" id="ARBA00004123"/>
    </source>
</evidence>
<evidence type="ECO:0000256" key="3">
    <source>
        <dbReference type="ARBA" id="ARBA00022473"/>
    </source>
</evidence>
<protein>
    <submittedName>
        <fullName evidence="16">Paired box protein Pax-6</fullName>
    </submittedName>
</protein>
<keyword evidence="5" id="KW-0805">Transcription regulation</keyword>
<comment type="similarity">
    <text evidence="2">Belongs to the paired homeobox family.</text>
</comment>
<dbReference type="InterPro" id="IPR043565">
    <property type="entry name" value="PAX_fam"/>
</dbReference>
<keyword evidence="8 9" id="KW-0539">Nucleus</keyword>
<feature type="domain" description="Homeobox" evidence="12">
    <location>
        <begin position="666"/>
        <end position="716"/>
    </location>
</feature>
<name>A0A158PN68_ANISI</name>
<feature type="domain" description="Paired" evidence="13">
    <location>
        <begin position="71"/>
        <end position="198"/>
    </location>
</feature>
<dbReference type="Pfam" id="PF00292">
    <property type="entry name" value="PAX"/>
    <property type="match status" value="2"/>
</dbReference>
<keyword evidence="7" id="KW-0804">Transcription</keyword>
<dbReference type="EMBL" id="UYRR01031015">
    <property type="protein sequence ID" value="VDK43529.1"/>
    <property type="molecule type" value="Genomic_DNA"/>
</dbReference>
<feature type="domain" description="Paired" evidence="13">
    <location>
        <begin position="483"/>
        <end position="622"/>
    </location>
</feature>
<keyword evidence="15" id="KW-1185">Reference proteome</keyword>
<proteinExistence type="inferred from homology"/>
<evidence type="ECO:0000313" key="15">
    <source>
        <dbReference type="Proteomes" id="UP000267096"/>
    </source>
</evidence>
<dbReference type="CDD" id="cd00086">
    <property type="entry name" value="homeodomain"/>
    <property type="match status" value="2"/>
</dbReference>
<evidence type="ECO:0000259" key="12">
    <source>
        <dbReference type="PROSITE" id="PS50071"/>
    </source>
</evidence>
<dbReference type="PRINTS" id="PR00027">
    <property type="entry name" value="PAIREDBOX"/>
</dbReference>
<gene>
    <name evidence="14" type="ORF">ASIM_LOCUS10725</name>
</gene>
<comment type="subcellular location">
    <subcellularLocation>
        <location evidence="1 9 10">Nucleus</location>
    </subcellularLocation>
</comment>
<dbReference type="Gene3D" id="1.10.10.60">
    <property type="entry name" value="Homeodomain-like"/>
    <property type="match status" value="2"/>
</dbReference>
<evidence type="ECO:0000256" key="7">
    <source>
        <dbReference type="ARBA" id="ARBA00023163"/>
    </source>
</evidence>
<evidence type="ECO:0000256" key="11">
    <source>
        <dbReference type="SAM" id="MobiDB-lite"/>
    </source>
</evidence>
<dbReference type="AlphaFoldDB" id="A0A158PN68"/>
<dbReference type="GO" id="GO:0000978">
    <property type="term" value="F:RNA polymerase II cis-regulatory region sequence-specific DNA binding"/>
    <property type="evidence" value="ECO:0007669"/>
    <property type="project" value="TreeGrafter"/>
</dbReference>
<evidence type="ECO:0000256" key="5">
    <source>
        <dbReference type="ARBA" id="ARBA00023015"/>
    </source>
</evidence>
<dbReference type="PANTHER" id="PTHR45636:SF49">
    <property type="entry name" value="PAIRED BOX PROTEIN 3 HOMOLOG"/>
    <property type="match status" value="1"/>
</dbReference>